<reference evidence="2" key="2">
    <citation type="submission" date="2020-09" db="EMBL/GenBank/DDBJ databases">
        <authorList>
            <person name="Sun Q."/>
            <person name="Zhou Y."/>
        </authorList>
    </citation>
    <scope>NUCLEOTIDE SEQUENCE</scope>
    <source>
        <strain evidence="2">CGMCC 1.14988</strain>
    </source>
</reference>
<evidence type="ECO:0000313" key="2">
    <source>
        <dbReference type="EMBL" id="GGI04230.1"/>
    </source>
</evidence>
<name>A0A8J3ETM7_9ACTN</name>
<evidence type="ECO:0000256" key="1">
    <source>
        <dbReference type="SAM" id="MobiDB-lite"/>
    </source>
</evidence>
<organism evidence="2 3">
    <name type="scientific">Egicoccus halophilus</name>
    <dbReference type="NCBI Taxonomy" id="1670830"/>
    <lineage>
        <taxon>Bacteria</taxon>
        <taxon>Bacillati</taxon>
        <taxon>Actinomycetota</taxon>
        <taxon>Nitriliruptoria</taxon>
        <taxon>Egicoccales</taxon>
        <taxon>Egicoccaceae</taxon>
        <taxon>Egicoccus</taxon>
    </lineage>
</organism>
<dbReference type="Proteomes" id="UP000650511">
    <property type="component" value="Unassembled WGS sequence"/>
</dbReference>
<gene>
    <name evidence="2" type="ORF">GCM10011354_08070</name>
</gene>
<dbReference type="EMBL" id="BMHA01000002">
    <property type="protein sequence ID" value="GGI04230.1"/>
    <property type="molecule type" value="Genomic_DNA"/>
</dbReference>
<proteinExistence type="predicted"/>
<dbReference type="RefSeq" id="WP_165404128.1">
    <property type="nucleotide sequence ID" value="NZ_BMHA01000002.1"/>
</dbReference>
<comment type="caution">
    <text evidence="2">The sequence shown here is derived from an EMBL/GenBank/DDBJ whole genome shotgun (WGS) entry which is preliminary data.</text>
</comment>
<dbReference type="AlphaFoldDB" id="A0A8J3ETM7"/>
<dbReference type="PROSITE" id="PS51257">
    <property type="entry name" value="PROKAR_LIPOPROTEIN"/>
    <property type="match status" value="1"/>
</dbReference>
<protein>
    <submittedName>
        <fullName evidence="2">Uncharacterized protein</fullName>
    </submittedName>
</protein>
<sequence length="50" mass="5248">MRTPRRLVAVAATAAFVLAGCEGGEAEQPGPELGEFDDSVVEPTDPPTEY</sequence>
<accession>A0A8J3ETM7</accession>
<keyword evidence="3" id="KW-1185">Reference proteome</keyword>
<reference evidence="2" key="1">
    <citation type="journal article" date="2014" name="Int. J. Syst. Evol. Microbiol.">
        <title>Complete genome sequence of Corynebacterium casei LMG S-19264T (=DSM 44701T), isolated from a smear-ripened cheese.</title>
        <authorList>
            <consortium name="US DOE Joint Genome Institute (JGI-PGF)"/>
            <person name="Walter F."/>
            <person name="Albersmeier A."/>
            <person name="Kalinowski J."/>
            <person name="Ruckert C."/>
        </authorList>
    </citation>
    <scope>NUCLEOTIDE SEQUENCE</scope>
    <source>
        <strain evidence="2">CGMCC 1.14988</strain>
    </source>
</reference>
<evidence type="ECO:0000313" key="3">
    <source>
        <dbReference type="Proteomes" id="UP000650511"/>
    </source>
</evidence>
<feature type="region of interest" description="Disordered" evidence="1">
    <location>
        <begin position="23"/>
        <end position="50"/>
    </location>
</feature>